<proteinExistence type="predicted"/>
<keyword evidence="2" id="KW-1185">Reference proteome</keyword>
<sequence length="289" mass="33880">MKNYITLLLVFLIFSCKKEQGNEQTKPIENLNSKEVLLVGTFHYNNPGADIAKTKSFDILSQESQLELKEISKRIAAYNPTKIFVEWPYNEQKELDSLYQLYTKGQYFQNDSLSDFYRKNEIFQLAFKIAKQNRLKKVYSIDYTTSFPFEDVMKDIQKNNQSELKKKIEDAISKITVEFDNQIDSGASLTELTYYLNSPEIRSFSNHFHNNLMLQAGSPNDFSGPLLTSEWFKRNLYMWSLIQKKTLESDQRIMVLVGASHAAMFELFIKENKDWKIKELQEVMKNNDN</sequence>
<gene>
    <name evidence="1" type="ORF">JJQ60_21475</name>
</gene>
<dbReference type="AlphaFoldDB" id="A0A937DCX7"/>
<evidence type="ECO:0000313" key="2">
    <source>
        <dbReference type="Proteomes" id="UP000651057"/>
    </source>
</evidence>
<comment type="caution">
    <text evidence="1">The sequence shown here is derived from an EMBL/GenBank/DDBJ whole genome shotgun (WGS) entry which is preliminary data.</text>
</comment>
<dbReference type="RefSeq" id="WP_201924682.1">
    <property type="nucleotide sequence ID" value="NZ_BAABAX010000029.1"/>
</dbReference>
<accession>A0A937DCX7</accession>
<evidence type="ECO:0000313" key="1">
    <source>
        <dbReference type="EMBL" id="MBL0686113.1"/>
    </source>
</evidence>
<dbReference type="PROSITE" id="PS51257">
    <property type="entry name" value="PROKAR_LIPOPROTEIN"/>
    <property type="match status" value="1"/>
</dbReference>
<dbReference type="Pfam" id="PF18950">
    <property type="entry name" value="DUF5694"/>
    <property type="match status" value="1"/>
</dbReference>
<dbReference type="EMBL" id="JAERQJ010000018">
    <property type="protein sequence ID" value="MBL0686113.1"/>
    <property type="molecule type" value="Genomic_DNA"/>
</dbReference>
<organism evidence="1 2">
    <name type="scientific">Aquimarina mytili</name>
    <dbReference type="NCBI Taxonomy" id="874423"/>
    <lineage>
        <taxon>Bacteria</taxon>
        <taxon>Pseudomonadati</taxon>
        <taxon>Bacteroidota</taxon>
        <taxon>Flavobacteriia</taxon>
        <taxon>Flavobacteriales</taxon>
        <taxon>Flavobacteriaceae</taxon>
        <taxon>Aquimarina</taxon>
    </lineage>
</organism>
<protein>
    <submittedName>
        <fullName evidence="1">Uncharacterized protein</fullName>
    </submittedName>
</protein>
<name>A0A937DCX7_9FLAO</name>
<dbReference type="Proteomes" id="UP000651057">
    <property type="component" value="Unassembled WGS sequence"/>
</dbReference>
<dbReference type="InterPro" id="IPR043749">
    <property type="entry name" value="DUF5694"/>
</dbReference>
<reference evidence="1" key="1">
    <citation type="submission" date="2021-01" db="EMBL/GenBank/DDBJ databases">
        <authorList>
            <person name="Zhong Y.L."/>
        </authorList>
    </citation>
    <scope>NUCLEOTIDE SEQUENCE</scope>
    <source>
        <strain evidence="1">KCTC 23302</strain>
    </source>
</reference>